<dbReference type="AlphaFoldDB" id="A0AAV5QN27"/>
<dbReference type="GeneID" id="90073915"/>
<name>A0AAV5QN27_9ASCO</name>
<accession>A0AAV5QN27</accession>
<protein>
    <submittedName>
        <fullName evidence="1">Uncharacterized protein</fullName>
    </submittedName>
</protein>
<dbReference type="Proteomes" id="UP001360560">
    <property type="component" value="Unassembled WGS sequence"/>
</dbReference>
<proteinExistence type="predicted"/>
<dbReference type="RefSeq" id="XP_064852936.1">
    <property type="nucleotide sequence ID" value="XM_064996864.1"/>
</dbReference>
<comment type="caution">
    <text evidence="1">The sequence shown here is derived from an EMBL/GenBank/DDBJ whole genome shotgun (WGS) entry which is preliminary data.</text>
</comment>
<gene>
    <name evidence="1" type="ORF">DASC09_032650</name>
</gene>
<evidence type="ECO:0000313" key="2">
    <source>
        <dbReference type="Proteomes" id="UP001360560"/>
    </source>
</evidence>
<dbReference type="EMBL" id="BTFZ01000011">
    <property type="protein sequence ID" value="GMM35940.1"/>
    <property type="molecule type" value="Genomic_DNA"/>
</dbReference>
<keyword evidence="2" id="KW-1185">Reference proteome</keyword>
<sequence>MRFGSQFIRFSRQHGYRSNPSSDSRAGNLRILGVKSVGGIIVKWKGKGAKAKDRTEVILSRYSDDS</sequence>
<organism evidence="1 2">
    <name type="scientific">Saccharomycopsis crataegensis</name>
    <dbReference type="NCBI Taxonomy" id="43959"/>
    <lineage>
        <taxon>Eukaryota</taxon>
        <taxon>Fungi</taxon>
        <taxon>Dikarya</taxon>
        <taxon>Ascomycota</taxon>
        <taxon>Saccharomycotina</taxon>
        <taxon>Saccharomycetes</taxon>
        <taxon>Saccharomycopsidaceae</taxon>
        <taxon>Saccharomycopsis</taxon>
    </lineage>
</organism>
<reference evidence="1 2" key="1">
    <citation type="journal article" date="2023" name="Elife">
        <title>Identification of key yeast species and microbe-microbe interactions impacting larval growth of Drosophila in the wild.</title>
        <authorList>
            <person name="Mure A."/>
            <person name="Sugiura Y."/>
            <person name="Maeda R."/>
            <person name="Honda K."/>
            <person name="Sakurai N."/>
            <person name="Takahashi Y."/>
            <person name="Watada M."/>
            <person name="Katoh T."/>
            <person name="Gotoh A."/>
            <person name="Gotoh Y."/>
            <person name="Taniguchi I."/>
            <person name="Nakamura K."/>
            <person name="Hayashi T."/>
            <person name="Katayama T."/>
            <person name="Uemura T."/>
            <person name="Hattori Y."/>
        </authorList>
    </citation>
    <scope>NUCLEOTIDE SEQUENCE [LARGE SCALE GENOMIC DNA]</scope>
    <source>
        <strain evidence="1 2">SC-9</strain>
    </source>
</reference>
<evidence type="ECO:0000313" key="1">
    <source>
        <dbReference type="EMBL" id="GMM35940.1"/>
    </source>
</evidence>